<gene>
    <name evidence="1" type="ORF">CD31_16715</name>
</gene>
<protein>
    <submittedName>
        <fullName evidence="1">Uncharacterized protein</fullName>
    </submittedName>
</protein>
<keyword evidence="2" id="KW-1185">Reference proteome</keyword>
<evidence type="ECO:0000313" key="2">
    <source>
        <dbReference type="Proteomes" id="UP000030487"/>
    </source>
</evidence>
<accession>A0ABR4XWB0</accession>
<evidence type="ECO:0000313" key="1">
    <source>
        <dbReference type="EMBL" id="KGR83031.1"/>
    </source>
</evidence>
<dbReference type="RefSeq" id="WP_036079058.1">
    <property type="nucleotide sequence ID" value="NZ_AVCW01000004.1"/>
</dbReference>
<organism evidence="1 2">
    <name type="scientific">Lysinibacillus boronitolerans JCM 21713 = 10a = NBRC 103108</name>
    <dbReference type="NCBI Taxonomy" id="1294264"/>
    <lineage>
        <taxon>Bacteria</taxon>
        <taxon>Bacillati</taxon>
        <taxon>Bacillota</taxon>
        <taxon>Bacilli</taxon>
        <taxon>Bacillales</taxon>
        <taxon>Bacillaceae</taxon>
        <taxon>Lysinibacillus</taxon>
    </lineage>
</organism>
<proteinExistence type="predicted"/>
<dbReference type="EMBL" id="JPVR01000078">
    <property type="protein sequence ID" value="KGR83031.1"/>
    <property type="molecule type" value="Genomic_DNA"/>
</dbReference>
<sequence>MVNVQALFNNYLNIKFNRGLQAVPMEDFEYAVLDDHSAELFFSAHEHETFLAWAEELQPPDPQYSDMLNEKPILSSKFHQLDVYDEQVFYYLIYTINATTKIVPRNRYNKMNDLMKNYCFFQLSQLASITRLDDKQRRQLKDFFFFFYLYAHPVNEETLYAFSFLDQTLVHTKTNIHLGQYISLYHDYFNEHFYNYQAQLVIAPEDIDACKHLTLELLHTLEGKSKKLAMPYEEGLGEIILLLNDVNHFLHMYTENKLAFFQLLHSTVLEEQTNSYREHCVSMLLQNYATYILSFHFGELDDLIEYFQDHPLPCKLILNKLFAETIFLQKIMRQSNLDINNYPKITQFFDEEAKKIYLDK</sequence>
<name>A0ABR4XWB0_9BACI</name>
<dbReference type="Proteomes" id="UP000030487">
    <property type="component" value="Unassembled WGS sequence"/>
</dbReference>
<reference evidence="1 2" key="1">
    <citation type="submission" date="2014-02" db="EMBL/GenBank/DDBJ databases">
        <title>Draft genome sequence of Lysinibacillus boronitolerans NBRC 103108.</title>
        <authorList>
            <person name="Zhang F."/>
            <person name="Wang G."/>
            <person name="Zhang L."/>
        </authorList>
    </citation>
    <scope>NUCLEOTIDE SEQUENCE [LARGE SCALE GENOMIC DNA]</scope>
    <source>
        <strain evidence="1 2">NBRC 103108</strain>
    </source>
</reference>
<comment type="caution">
    <text evidence="1">The sequence shown here is derived from an EMBL/GenBank/DDBJ whole genome shotgun (WGS) entry which is preliminary data.</text>
</comment>